<protein>
    <recommendedName>
        <fullName evidence="3">Reverse transcriptase</fullName>
    </recommendedName>
</protein>
<keyword evidence="2" id="KW-1185">Reference proteome</keyword>
<feature type="non-terminal residue" evidence="1">
    <location>
        <position position="1"/>
    </location>
</feature>
<dbReference type="PANTHER" id="PTHR33116:SF86">
    <property type="entry name" value="REVERSE TRANSCRIPTASE DOMAIN-CONTAINING PROTEIN"/>
    <property type="match status" value="1"/>
</dbReference>
<dbReference type="PANTHER" id="PTHR33116">
    <property type="entry name" value="REVERSE TRANSCRIPTASE ZINC-BINDING DOMAIN-CONTAINING PROTEIN-RELATED-RELATED"/>
    <property type="match status" value="1"/>
</dbReference>
<proteinExistence type="predicted"/>
<dbReference type="Proteomes" id="UP001281410">
    <property type="component" value="Unassembled WGS sequence"/>
</dbReference>
<accession>A0AAE0APF9</accession>
<sequence>VELSGSFTNTIDRIWEKLKGWGDKFLSIKGKAILIKAVIQSIPSYAISLFRLPKGLTSEIKRLCARFWWGSDHKNRKIHMRTWSRLCKPKIEGGLGFRDFETFNRTLLAEQ</sequence>
<evidence type="ECO:0000313" key="2">
    <source>
        <dbReference type="Proteomes" id="UP001281410"/>
    </source>
</evidence>
<name>A0AAE0APF9_9ROSI</name>
<reference evidence="1" key="1">
    <citation type="journal article" date="2023" name="Plant J.">
        <title>Genome sequences and population genomics provide insights into the demographic history, inbreeding, and mutation load of two 'living fossil' tree species of Dipteronia.</title>
        <authorList>
            <person name="Feng Y."/>
            <person name="Comes H.P."/>
            <person name="Chen J."/>
            <person name="Zhu S."/>
            <person name="Lu R."/>
            <person name="Zhang X."/>
            <person name="Li P."/>
            <person name="Qiu J."/>
            <person name="Olsen K.M."/>
            <person name="Qiu Y."/>
        </authorList>
    </citation>
    <scope>NUCLEOTIDE SEQUENCE</scope>
    <source>
        <strain evidence="1">NBL</strain>
    </source>
</reference>
<dbReference type="AlphaFoldDB" id="A0AAE0APF9"/>
<evidence type="ECO:0008006" key="3">
    <source>
        <dbReference type="Google" id="ProtNLM"/>
    </source>
</evidence>
<dbReference type="EMBL" id="JANJYJ010000003">
    <property type="protein sequence ID" value="KAK3221204.1"/>
    <property type="molecule type" value="Genomic_DNA"/>
</dbReference>
<organism evidence="1 2">
    <name type="scientific">Dipteronia sinensis</name>
    <dbReference type="NCBI Taxonomy" id="43782"/>
    <lineage>
        <taxon>Eukaryota</taxon>
        <taxon>Viridiplantae</taxon>
        <taxon>Streptophyta</taxon>
        <taxon>Embryophyta</taxon>
        <taxon>Tracheophyta</taxon>
        <taxon>Spermatophyta</taxon>
        <taxon>Magnoliopsida</taxon>
        <taxon>eudicotyledons</taxon>
        <taxon>Gunneridae</taxon>
        <taxon>Pentapetalae</taxon>
        <taxon>rosids</taxon>
        <taxon>malvids</taxon>
        <taxon>Sapindales</taxon>
        <taxon>Sapindaceae</taxon>
        <taxon>Hippocastanoideae</taxon>
        <taxon>Acereae</taxon>
        <taxon>Dipteronia</taxon>
    </lineage>
</organism>
<gene>
    <name evidence="1" type="ORF">Dsin_008229</name>
</gene>
<comment type="caution">
    <text evidence="1">The sequence shown here is derived from an EMBL/GenBank/DDBJ whole genome shotgun (WGS) entry which is preliminary data.</text>
</comment>
<evidence type="ECO:0000313" key="1">
    <source>
        <dbReference type="EMBL" id="KAK3221204.1"/>
    </source>
</evidence>